<proteinExistence type="predicted"/>
<evidence type="ECO:0000256" key="2">
    <source>
        <dbReference type="SAM" id="SignalP"/>
    </source>
</evidence>
<sequence length="202" mass="20419">MQLVVFLLCLLVTTKAAPAPDSDSNEQFAAHANEALRWMEMYRLYQQQGVAGNPFLPAADAPADAAPADVPPPAPIAMEDASEEEAEVGKPVLKTGAVPLNSDEAEEAEEVEAAEPEPVEGAAVEPTADPAAAVEPAVVDVPLDAAPVDAAAVDVPAADVFSVGTDPVAPEVTDTVTPAAAGAAPPAVEAEMSRVTAAPPAL</sequence>
<dbReference type="Proteomes" id="UP001187415">
    <property type="component" value="Unassembled WGS sequence"/>
</dbReference>
<feature type="compositionally biased region" description="Low complexity" evidence="1">
    <location>
        <begin position="172"/>
        <end position="190"/>
    </location>
</feature>
<evidence type="ECO:0000313" key="4">
    <source>
        <dbReference type="Proteomes" id="UP001187415"/>
    </source>
</evidence>
<reference evidence="3" key="1">
    <citation type="submission" date="2023-07" db="EMBL/GenBank/DDBJ databases">
        <title>Chromosome-level Genome Assembly of Striped Snakehead (Channa striata).</title>
        <authorList>
            <person name="Liu H."/>
        </authorList>
    </citation>
    <scope>NUCLEOTIDE SEQUENCE</scope>
    <source>
        <strain evidence="3">Gz</strain>
        <tissue evidence="3">Muscle</tissue>
    </source>
</reference>
<feature type="signal peptide" evidence="2">
    <location>
        <begin position="1"/>
        <end position="16"/>
    </location>
</feature>
<dbReference type="AlphaFoldDB" id="A0AA88IN07"/>
<name>A0AA88IN07_CHASR</name>
<comment type="caution">
    <text evidence="3">The sequence shown here is derived from an EMBL/GenBank/DDBJ whole genome shotgun (WGS) entry which is preliminary data.</text>
</comment>
<keyword evidence="4" id="KW-1185">Reference proteome</keyword>
<feature type="chain" id="PRO_5041679406" evidence="2">
    <location>
        <begin position="17"/>
        <end position="202"/>
    </location>
</feature>
<accession>A0AA88IN07</accession>
<organism evidence="3 4">
    <name type="scientific">Channa striata</name>
    <name type="common">Snakehead murrel</name>
    <name type="synonym">Ophicephalus striatus</name>
    <dbReference type="NCBI Taxonomy" id="64152"/>
    <lineage>
        <taxon>Eukaryota</taxon>
        <taxon>Metazoa</taxon>
        <taxon>Chordata</taxon>
        <taxon>Craniata</taxon>
        <taxon>Vertebrata</taxon>
        <taxon>Euteleostomi</taxon>
        <taxon>Actinopterygii</taxon>
        <taxon>Neopterygii</taxon>
        <taxon>Teleostei</taxon>
        <taxon>Neoteleostei</taxon>
        <taxon>Acanthomorphata</taxon>
        <taxon>Anabantaria</taxon>
        <taxon>Anabantiformes</taxon>
        <taxon>Channoidei</taxon>
        <taxon>Channidae</taxon>
        <taxon>Channa</taxon>
    </lineage>
</organism>
<evidence type="ECO:0000313" key="3">
    <source>
        <dbReference type="EMBL" id="KAK2817070.1"/>
    </source>
</evidence>
<evidence type="ECO:0000256" key="1">
    <source>
        <dbReference type="SAM" id="MobiDB-lite"/>
    </source>
</evidence>
<protein>
    <submittedName>
        <fullName evidence="3">Uncharacterized protein</fullName>
    </submittedName>
</protein>
<feature type="region of interest" description="Disordered" evidence="1">
    <location>
        <begin position="172"/>
        <end position="202"/>
    </location>
</feature>
<dbReference type="EMBL" id="JAUPFM010000021">
    <property type="protein sequence ID" value="KAK2817070.1"/>
    <property type="molecule type" value="Genomic_DNA"/>
</dbReference>
<gene>
    <name evidence="3" type="ORF">Q5P01_025261</name>
</gene>
<keyword evidence="2" id="KW-0732">Signal</keyword>